<feature type="domain" description="NADH:flavin oxidoreductase/NADH oxidase N-terminal" evidence="4">
    <location>
        <begin position="44"/>
        <end position="384"/>
    </location>
</feature>
<dbReference type="InterPro" id="IPR013785">
    <property type="entry name" value="Aldolase_TIM"/>
</dbReference>
<sequence length="427" mass="45974">MQRFAFTSRLRLAQKVSRAHQIVLQSTTMATASDAGADSARSPLWTPVKIGEVQLSHRIAMSPMTRLRMTPGSELPNDLVATYYEQRASKGGLIITECAYVVPEGRGYVRAPGMATDPQAAAWRPVVERVHAKGGHIYMQLFHAGRVSHSSLVGKQLPVSASPVGMAGQLYVEGGVKQDYEVPRELTTAEVEALPSKFAEAAVRAVKLGGFDGVELHAGNGYLLQSFLAKKTNLRTDKYGGSIANRSRLLLEAIDAVAAALGPQRTAVKLQPGVTFSDLIEPEEDVRETLDYLGPELSKRKLAFVTLSSLNGEPYYKFAGLQAPNVNFDVFRDFRSKYSGTLAINGGLGIEQGEQYVTDGVADVVLYGVHFIANANLPELVAGGVKTGGLNMGSYNAKVWYSKDPAEDAVGFTDWPLVQPPSSSPSA</sequence>
<dbReference type="Proteomes" id="UP000001058">
    <property type="component" value="Unassembled WGS sequence"/>
</dbReference>
<name>D8U4J0_VOLCA</name>
<evidence type="ECO:0000313" key="6">
    <source>
        <dbReference type="Proteomes" id="UP000001058"/>
    </source>
</evidence>
<protein>
    <recommendedName>
        <fullName evidence="4">NADH:flavin oxidoreductase/NADH oxidase N-terminal domain-containing protein</fullName>
    </recommendedName>
</protein>
<accession>D8U4J0</accession>
<reference evidence="5 6" key="1">
    <citation type="journal article" date="2010" name="Science">
        <title>Genomic analysis of organismal complexity in the multicellular green alga Volvox carteri.</title>
        <authorList>
            <person name="Prochnik S.E."/>
            <person name="Umen J."/>
            <person name="Nedelcu A.M."/>
            <person name="Hallmann A."/>
            <person name="Miller S.M."/>
            <person name="Nishii I."/>
            <person name="Ferris P."/>
            <person name="Kuo A."/>
            <person name="Mitros T."/>
            <person name="Fritz-Laylin L.K."/>
            <person name="Hellsten U."/>
            <person name="Chapman J."/>
            <person name="Simakov O."/>
            <person name="Rensing S.A."/>
            <person name="Terry A."/>
            <person name="Pangilinan J."/>
            <person name="Kapitonov V."/>
            <person name="Jurka J."/>
            <person name="Salamov A."/>
            <person name="Shapiro H."/>
            <person name="Schmutz J."/>
            <person name="Grimwood J."/>
            <person name="Lindquist E."/>
            <person name="Lucas S."/>
            <person name="Grigoriev I.V."/>
            <person name="Schmitt R."/>
            <person name="Kirk D."/>
            <person name="Rokhsar D.S."/>
        </authorList>
    </citation>
    <scope>NUCLEOTIDE SEQUENCE [LARGE SCALE GENOMIC DNA]</scope>
    <source>
        <strain evidence="6">f. Nagariensis / Eve</strain>
    </source>
</reference>
<gene>
    <name evidence="5" type="ORF">VOLCADRAFT_106009</name>
</gene>
<proteinExistence type="inferred from homology"/>
<dbReference type="eggNOG" id="KOG0134">
    <property type="taxonomic scope" value="Eukaryota"/>
</dbReference>
<dbReference type="STRING" id="3068.D8U4J0"/>
<dbReference type="InParanoid" id="D8U4J0"/>
<evidence type="ECO:0000259" key="4">
    <source>
        <dbReference type="Pfam" id="PF00724"/>
    </source>
</evidence>
<dbReference type="GO" id="GO:0016491">
    <property type="term" value="F:oxidoreductase activity"/>
    <property type="evidence" value="ECO:0007669"/>
    <property type="project" value="InterPro"/>
</dbReference>
<dbReference type="SUPFAM" id="SSF51395">
    <property type="entry name" value="FMN-linked oxidoreductases"/>
    <property type="match status" value="1"/>
</dbReference>
<organism evidence="6">
    <name type="scientific">Volvox carteri f. nagariensis</name>
    <dbReference type="NCBI Taxonomy" id="3068"/>
    <lineage>
        <taxon>Eukaryota</taxon>
        <taxon>Viridiplantae</taxon>
        <taxon>Chlorophyta</taxon>
        <taxon>core chlorophytes</taxon>
        <taxon>Chlorophyceae</taxon>
        <taxon>CS clade</taxon>
        <taxon>Chlamydomonadales</taxon>
        <taxon>Volvocaceae</taxon>
        <taxon>Volvox</taxon>
    </lineage>
</organism>
<dbReference type="RefSeq" id="XP_002953576.1">
    <property type="nucleotide sequence ID" value="XM_002953530.1"/>
</dbReference>
<comment type="cofactor">
    <cofactor evidence="1">
        <name>FMN</name>
        <dbReference type="ChEBI" id="CHEBI:58210"/>
    </cofactor>
</comment>
<dbReference type="GeneID" id="9616140"/>
<dbReference type="InterPro" id="IPR001155">
    <property type="entry name" value="OxRdtase_FMN_N"/>
</dbReference>
<dbReference type="EMBL" id="GL378358">
    <property type="protein sequence ID" value="EFJ45200.1"/>
    <property type="molecule type" value="Genomic_DNA"/>
</dbReference>
<evidence type="ECO:0000313" key="5">
    <source>
        <dbReference type="EMBL" id="EFJ45200.1"/>
    </source>
</evidence>
<dbReference type="OrthoDB" id="1663137at2759"/>
<dbReference type="PANTHER" id="PTHR22893:SF123">
    <property type="entry name" value="NADH:FLAVIN OXIDOREDUCTASE_NADH OXIDASE N-TERMINAL DOMAIN-CONTAINING PROTEIN"/>
    <property type="match status" value="1"/>
</dbReference>
<dbReference type="Gene3D" id="3.20.20.70">
    <property type="entry name" value="Aldolase class I"/>
    <property type="match status" value="1"/>
</dbReference>
<keyword evidence="3" id="KW-0285">Flavoprotein</keyword>
<evidence type="ECO:0000256" key="2">
    <source>
        <dbReference type="ARBA" id="ARBA00005979"/>
    </source>
</evidence>
<keyword evidence="3" id="KW-0288">FMN</keyword>
<dbReference type="PANTHER" id="PTHR22893">
    <property type="entry name" value="NADH OXIDOREDUCTASE-RELATED"/>
    <property type="match status" value="1"/>
</dbReference>
<evidence type="ECO:0000256" key="1">
    <source>
        <dbReference type="ARBA" id="ARBA00001917"/>
    </source>
</evidence>
<dbReference type="GO" id="GO:0010181">
    <property type="term" value="F:FMN binding"/>
    <property type="evidence" value="ECO:0007669"/>
    <property type="project" value="InterPro"/>
</dbReference>
<dbReference type="KEGG" id="vcn:VOLCADRAFT_106009"/>
<comment type="similarity">
    <text evidence="2">Belongs to the NADH:flavin oxidoreductase/NADH oxidase family.</text>
</comment>
<dbReference type="CDD" id="cd02933">
    <property type="entry name" value="OYE_like_FMN"/>
    <property type="match status" value="1"/>
</dbReference>
<dbReference type="InterPro" id="IPR045247">
    <property type="entry name" value="Oye-like"/>
</dbReference>
<evidence type="ECO:0000256" key="3">
    <source>
        <dbReference type="ARBA" id="ARBA00022643"/>
    </source>
</evidence>
<dbReference type="AlphaFoldDB" id="D8U4J0"/>
<keyword evidence="6" id="KW-1185">Reference proteome</keyword>
<dbReference type="Pfam" id="PF00724">
    <property type="entry name" value="Oxidored_FMN"/>
    <property type="match status" value="1"/>
</dbReference>